<protein>
    <submittedName>
        <fullName evidence="3">HEPN domain-containing protein</fullName>
    </submittedName>
</protein>
<evidence type="ECO:0000313" key="3">
    <source>
        <dbReference type="EMBL" id="MBT9311707.1"/>
    </source>
</evidence>
<sequence>MKPEQKQRLLNAKENIKAAQLLAHSHFYDIAISRAYYAMLYVAESLLLEQSSAIPTKHEAVCSLFTETFSEQSPLFQPYSSYLSDGLEARFRADFSHGEKSNLAGAKQHINRARVFLDLAKHYLTAELAVERSEVRATSSSRF</sequence>
<organism evidence="3 4">
    <name type="scientific">Leptothoe kymatousa TAU-MAC 1615</name>
    <dbReference type="NCBI Taxonomy" id="2364775"/>
    <lineage>
        <taxon>Bacteria</taxon>
        <taxon>Bacillati</taxon>
        <taxon>Cyanobacteriota</taxon>
        <taxon>Cyanophyceae</taxon>
        <taxon>Nodosilineales</taxon>
        <taxon>Cymatolegaceae</taxon>
        <taxon>Leptothoe</taxon>
        <taxon>Leptothoe kymatousa</taxon>
    </lineage>
</organism>
<accession>A0ABS5Y1J7</accession>
<dbReference type="InterPro" id="IPR007842">
    <property type="entry name" value="HEPN_dom"/>
</dbReference>
<feature type="domain" description="HEPN" evidence="2">
    <location>
        <begin position="8"/>
        <end position="122"/>
    </location>
</feature>
<keyword evidence="4" id="KW-1185">Reference proteome</keyword>
<dbReference type="Proteomes" id="UP001196661">
    <property type="component" value="Unassembled WGS sequence"/>
</dbReference>
<evidence type="ECO:0000313" key="4">
    <source>
        <dbReference type="Proteomes" id="UP001196661"/>
    </source>
</evidence>
<comment type="caution">
    <text evidence="3">The sequence shown here is derived from an EMBL/GenBank/DDBJ whole genome shotgun (WGS) entry which is preliminary data.</text>
</comment>
<dbReference type="Gene3D" id="1.20.120.330">
    <property type="entry name" value="Nucleotidyltransferases domain 2"/>
    <property type="match status" value="1"/>
</dbReference>
<dbReference type="Pfam" id="PF05168">
    <property type="entry name" value="HEPN"/>
    <property type="match status" value="1"/>
</dbReference>
<comment type="similarity">
    <text evidence="1">Belongs to the UPF0332 family.</text>
</comment>
<dbReference type="InterPro" id="IPR052226">
    <property type="entry name" value="UPF0332_toxin"/>
</dbReference>
<name>A0ABS5Y1J7_9CYAN</name>
<dbReference type="RefSeq" id="WP_215617577.1">
    <property type="nucleotide sequence ID" value="NZ_JADOER010000004.1"/>
</dbReference>
<evidence type="ECO:0000259" key="2">
    <source>
        <dbReference type="Pfam" id="PF05168"/>
    </source>
</evidence>
<evidence type="ECO:0000256" key="1">
    <source>
        <dbReference type="ARBA" id="ARBA00038248"/>
    </source>
</evidence>
<gene>
    <name evidence="3" type="ORF">IXB28_05780</name>
</gene>
<dbReference type="EMBL" id="JADOER010000004">
    <property type="protein sequence ID" value="MBT9311707.1"/>
    <property type="molecule type" value="Genomic_DNA"/>
</dbReference>
<proteinExistence type="inferred from homology"/>
<reference evidence="3 4" key="1">
    <citation type="journal article" date="2021" name="Mar. Drugs">
        <title>Genome Reduction and Secondary Metabolism of the Marine Sponge-Associated Cyanobacterium Leptothoe.</title>
        <authorList>
            <person name="Konstantinou D."/>
            <person name="Popin R.V."/>
            <person name="Fewer D.P."/>
            <person name="Sivonen K."/>
            <person name="Gkelis S."/>
        </authorList>
    </citation>
    <scope>NUCLEOTIDE SEQUENCE [LARGE SCALE GENOMIC DNA]</scope>
    <source>
        <strain evidence="3 4">TAU-MAC 1615</strain>
    </source>
</reference>
<dbReference type="PANTHER" id="PTHR36565:SF1">
    <property type="entry name" value="UPF0332 PROTEIN TM_1000"/>
    <property type="match status" value="1"/>
</dbReference>
<dbReference type="PANTHER" id="PTHR36565">
    <property type="entry name" value="UPF0332 PROTEIN TM_1000"/>
    <property type="match status" value="1"/>
</dbReference>